<evidence type="ECO:0000256" key="5">
    <source>
        <dbReference type="PROSITE-ProRule" id="PRU01248"/>
    </source>
</evidence>
<dbReference type="InterPro" id="IPR013762">
    <property type="entry name" value="Integrase-like_cat_sf"/>
</dbReference>
<dbReference type="PROSITE" id="PS51898">
    <property type="entry name" value="TYR_RECOMBINASE"/>
    <property type="match status" value="1"/>
</dbReference>
<comment type="similarity">
    <text evidence="1">Belongs to the 'phage' integrase family.</text>
</comment>
<evidence type="ECO:0000256" key="3">
    <source>
        <dbReference type="ARBA" id="ARBA00023125"/>
    </source>
</evidence>
<dbReference type="Gene3D" id="3.30.160.390">
    <property type="entry name" value="Integrase, DNA-binding domain"/>
    <property type="match status" value="1"/>
</dbReference>
<dbReference type="InterPro" id="IPR010998">
    <property type="entry name" value="Integrase_recombinase_N"/>
</dbReference>
<feature type="domain" description="Tyr recombinase" evidence="6">
    <location>
        <begin position="203"/>
        <end position="383"/>
    </location>
</feature>
<dbReference type="InterPro" id="IPR011010">
    <property type="entry name" value="DNA_brk_join_enz"/>
</dbReference>
<evidence type="ECO:0000313" key="8">
    <source>
        <dbReference type="EMBL" id="GAB1253668.1"/>
    </source>
</evidence>
<reference evidence="8 9" key="1">
    <citation type="journal article" date="2025" name="Int. J. Syst. Evol. Microbiol.">
        <title>Desulfovibrio falkowii sp. nov., Porphyromonas miyakawae sp. nov., Mediterraneibacter flintii sp. nov. and Owariibacterium komagatae gen. nov., sp. nov., isolated from human faeces.</title>
        <authorList>
            <person name="Hamaguchi T."/>
            <person name="Ohara M."/>
            <person name="Hisatomi A."/>
            <person name="Sekiguchi K."/>
            <person name="Takeda J.I."/>
            <person name="Ueyama J."/>
            <person name="Ito M."/>
            <person name="Nishiwaki H."/>
            <person name="Ogi T."/>
            <person name="Hirayama M."/>
            <person name="Ohkuma M."/>
            <person name="Sakamoto M."/>
            <person name="Ohno K."/>
        </authorList>
    </citation>
    <scope>NUCLEOTIDE SEQUENCE [LARGE SCALE GENOMIC DNA]</scope>
    <source>
        <strain evidence="8 9">13CB8C</strain>
    </source>
</reference>
<dbReference type="InterPro" id="IPR002104">
    <property type="entry name" value="Integrase_catalytic"/>
</dbReference>
<dbReference type="PANTHER" id="PTHR30629:SF2">
    <property type="entry name" value="PROPHAGE INTEGRASE INTS-RELATED"/>
    <property type="match status" value="1"/>
</dbReference>
<keyword evidence="2" id="KW-0229">DNA integration</keyword>
<keyword evidence="4" id="KW-0233">DNA recombination</keyword>
<dbReference type="EMBL" id="BAAFSG010000001">
    <property type="protein sequence ID" value="GAB1253668.1"/>
    <property type="molecule type" value="Genomic_DNA"/>
</dbReference>
<dbReference type="CDD" id="cd00801">
    <property type="entry name" value="INT_P4_C"/>
    <property type="match status" value="1"/>
</dbReference>
<dbReference type="InterPro" id="IPR050808">
    <property type="entry name" value="Phage_Integrase"/>
</dbReference>
<dbReference type="Pfam" id="PF13356">
    <property type="entry name" value="Arm-DNA-bind_3"/>
    <property type="match status" value="1"/>
</dbReference>
<dbReference type="Pfam" id="PF00589">
    <property type="entry name" value="Phage_integrase"/>
    <property type="match status" value="1"/>
</dbReference>
<feature type="domain" description="Core-binding (CB)" evidence="7">
    <location>
        <begin position="99"/>
        <end position="180"/>
    </location>
</feature>
<dbReference type="Pfam" id="PF22022">
    <property type="entry name" value="Phage_int_M"/>
    <property type="match status" value="1"/>
</dbReference>
<dbReference type="PROSITE" id="PS51900">
    <property type="entry name" value="CB"/>
    <property type="match status" value="1"/>
</dbReference>
<evidence type="ECO:0000256" key="1">
    <source>
        <dbReference type="ARBA" id="ARBA00008857"/>
    </source>
</evidence>
<organism evidence="8 9">
    <name type="scientific">Desulfovibrio falkowii</name>
    <dbReference type="NCBI Taxonomy" id="3136602"/>
    <lineage>
        <taxon>Bacteria</taxon>
        <taxon>Pseudomonadati</taxon>
        <taxon>Thermodesulfobacteriota</taxon>
        <taxon>Desulfovibrionia</taxon>
        <taxon>Desulfovibrionales</taxon>
        <taxon>Desulfovibrionaceae</taxon>
        <taxon>Desulfovibrio</taxon>
    </lineage>
</organism>
<dbReference type="InterPro" id="IPR038488">
    <property type="entry name" value="Integrase_DNA-bd_sf"/>
</dbReference>
<keyword evidence="3 5" id="KW-0238">DNA-binding</keyword>
<proteinExistence type="inferred from homology"/>
<name>A0ABQ0E7J6_9BACT</name>
<sequence>MPPTNKLTEIKIRNIKPNGKIERFVDGEGLYLETSVAGGKHWRMKYRVNGKEKRLSFGPWPDVSLKEAREMRDEAKRQLRESLDPSAEKKKAKQEQAAPTFRDIALEYVEHQRSIWAVSHTRTVEGRLALDVYPAFGAKPIAAVTPQDILAMLRKIEERRAFETASRVLGFCSLIFKYAVTLGLVEADPCRDLRPALKPYAKGQLAAITKPKEVGALMRAIDDYKGSVVVRAALLFSAFTFCRPGEIRHAEWAEIDFEREEWTIPAEKMKGRTEHRVPLSRQALEVLHGIMPYTGSAKYVFPTPRSNNRPLSENGVLSALRNMGYTKEQMTAHGFRSMASTLLNELGHRPDAIEAQLAHKGADKIRATYNRAEYMKERRNLMQAWADYLEDLKMQSMQPGQI</sequence>
<gene>
    <name evidence="8" type="ORF">Defa_11550</name>
</gene>
<dbReference type="Gene3D" id="1.10.150.130">
    <property type="match status" value="1"/>
</dbReference>
<evidence type="ECO:0000256" key="2">
    <source>
        <dbReference type="ARBA" id="ARBA00022908"/>
    </source>
</evidence>
<evidence type="ECO:0000259" key="7">
    <source>
        <dbReference type="PROSITE" id="PS51900"/>
    </source>
</evidence>
<dbReference type="RefSeq" id="WP_407844410.1">
    <property type="nucleotide sequence ID" value="NZ_BAAFSG010000001.1"/>
</dbReference>
<protein>
    <submittedName>
        <fullName evidence="8">Tyrosine-type recombinase/integrase</fullName>
    </submittedName>
</protein>
<evidence type="ECO:0000256" key="4">
    <source>
        <dbReference type="ARBA" id="ARBA00023172"/>
    </source>
</evidence>
<dbReference type="InterPro" id="IPR025166">
    <property type="entry name" value="Integrase_DNA_bind_dom"/>
</dbReference>
<dbReference type="Gene3D" id="1.10.443.10">
    <property type="entry name" value="Intergrase catalytic core"/>
    <property type="match status" value="1"/>
</dbReference>
<evidence type="ECO:0000313" key="9">
    <source>
        <dbReference type="Proteomes" id="UP001628192"/>
    </source>
</evidence>
<accession>A0ABQ0E7J6</accession>
<evidence type="ECO:0000259" key="6">
    <source>
        <dbReference type="PROSITE" id="PS51898"/>
    </source>
</evidence>
<dbReference type="SUPFAM" id="SSF56349">
    <property type="entry name" value="DNA breaking-rejoining enzymes"/>
    <property type="match status" value="1"/>
</dbReference>
<keyword evidence="9" id="KW-1185">Reference proteome</keyword>
<dbReference type="Proteomes" id="UP001628192">
    <property type="component" value="Unassembled WGS sequence"/>
</dbReference>
<dbReference type="PANTHER" id="PTHR30629">
    <property type="entry name" value="PROPHAGE INTEGRASE"/>
    <property type="match status" value="1"/>
</dbReference>
<dbReference type="InterPro" id="IPR044068">
    <property type="entry name" value="CB"/>
</dbReference>
<comment type="caution">
    <text evidence="8">The sequence shown here is derived from an EMBL/GenBank/DDBJ whole genome shotgun (WGS) entry which is preliminary data.</text>
</comment>
<dbReference type="InterPro" id="IPR053876">
    <property type="entry name" value="Phage_int_M"/>
</dbReference>